<reference evidence="3" key="1">
    <citation type="submission" date="2017-04" db="EMBL/GenBank/DDBJ databases">
        <title>Function of individual gut microbiota members based on whole genome sequencing of pure cultures obtained from chicken caecum.</title>
        <authorList>
            <person name="Medvecky M."/>
            <person name="Cejkova D."/>
            <person name="Polansky O."/>
            <person name="Karasova D."/>
            <person name="Kubasova T."/>
            <person name="Cizek A."/>
            <person name="Rychlik I."/>
        </authorList>
    </citation>
    <scope>NUCLEOTIDE SEQUENCE [LARGE SCALE GENOMIC DNA]</scope>
    <source>
        <strain evidence="3">An273</strain>
    </source>
</reference>
<dbReference type="OrthoDB" id="95460at2"/>
<name>A0A1Y4DEI3_9BACT</name>
<dbReference type="AlphaFoldDB" id="A0A1Y4DEI3"/>
<dbReference type="Pfam" id="PF00359">
    <property type="entry name" value="PTS_EIIA_2"/>
    <property type="match status" value="1"/>
</dbReference>
<gene>
    <name evidence="2" type="ORF">B5F75_05725</name>
</gene>
<sequence length="157" mass="17345">MSTNEQSKISLGSLITPARVLLAEDYPSKKELISALVQVVCRDYKQLDPADVAAQVLKREEGISTTLDTGLSIPHARLEELTDFAAAVAVLRKPLRETSGNELPIRVMFLFLSPAKPAFFQKHLQILSALAEKFKPEFIEELASLSNAEEVALRLAR</sequence>
<keyword evidence="3" id="KW-1185">Reference proteome</keyword>
<dbReference type="SUPFAM" id="SSF55804">
    <property type="entry name" value="Phoshotransferase/anion transport protein"/>
    <property type="match status" value="1"/>
</dbReference>
<dbReference type="Proteomes" id="UP000196368">
    <property type="component" value="Unassembled WGS sequence"/>
</dbReference>
<dbReference type="InterPro" id="IPR051541">
    <property type="entry name" value="PTS_SugarTrans_NitroReg"/>
</dbReference>
<accession>A0A1Y4DEI3</accession>
<evidence type="ECO:0000313" key="3">
    <source>
        <dbReference type="Proteomes" id="UP000196368"/>
    </source>
</evidence>
<evidence type="ECO:0000259" key="1">
    <source>
        <dbReference type="PROSITE" id="PS51094"/>
    </source>
</evidence>
<dbReference type="EMBL" id="NFJD01000004">
    <property type="protein sequence ID" value="OUO56119.1"/>
    <property type="molecule type" value="Genomic_DNA"/>
</dbReference>
<evidence type="ECO:0000313" key="2">
    <source>
        <dbReference type="EMBL" id="OUO56119.1"/>
    </source>
</evidence>
<dbReference type="PANTHER" id="PTHR47738:SF1">
    <property type="entry name" value="NITROGEN REGULATORY PROTEIN"/>
    <property type="match status" value="1"/>
</dbReference>
<dbReference type="RefSeq" id="WP_087288876.1">
    <property type="nucleotide sequence ID" value="NZ_NFJD01000004.1"/>
</dbReference>
<proteinExistence type="predicted"/>
<dbReference type="PANTHER" id="PTHR47738">
    <property type="entry name" value="PTS SYSTEM FRUCTOSE-LIKE EIIA COMPONENT-RELATED"/>
    <property type="match status" value="1"/>
</dbReference>
<dbReference type="InterPro" id="IPR016152">
    <property type="entry name" value="PTrfase/Anion_transptr"/>
</dbReference>
<dbReference type="Gene3D" id="3.40.930.10">
    <property type="entry name" value="Mannitol-specific EII, Chain A"/>
    <property type="match status" value="1"/>
</dbReference>
<dbReference type="InterPro" id="IPR002178">
    <property type="entry name" value="PTS_EIIA_type-2_dom"/>
</dbReference>
<organism evidence="2 3">
    <name type="scientific">Candidatus Avelusimicrobium gallicola</name>
    <dbReference type="NCBI Taxonomy" id="2562704"/>
    <lineage>
        <taxon>Bacteria</taxon>
        <taxon>Pseudomonadati</taxon>
        <taxon>Elusimicrobiota</taxon>
        <taxon>Elusimicrobia</taxon>
        <taxon>Elusimicrobiales</taxon>
        <taxon>Elusimicrobiaceae</taxon>
        <taxon>Candidatus Avelusimicrobium</taxon>
    </lineage>
</organism>
<protein>
    <recommendedName>
        <fullName evidence="1">PTS EIIA type-2 domain-containing protein</fullName>
    </recommendedName>
</protein>
<comment type="caution">
    <text evidence="2">The sequence shown here is derived from an EMBL/GenBank/DDBJ whole genome shotgun (WGS) entry which is preliminary data.</text>
</comment>
<feature type="domain" description="PTS EIIA type-2" evidence="1">
    <location>
        <begin position="13"/>
        <end position="157"/>
    </location>
</feature>
<dbReference type="PROSITE" id="PS51094">
    <property type="entry name" value="PTS_EIIA_TYPE_2"/>
    <property type="match status" value="1"/>
</dbReference>
<dbReference type="GO" id="GO:0030295">
    <property type="term" value="F:protein kinase activator activity"/>
    <property type="evidence" value="ECO:0007669"/>
    <property type="project" value="TreeGrafter"/>
</dbReference>